<dbReference type="EMBL" id="JAVDTH010000026">
    <property type="protein sequence ID" value="MDR6714276.1"/>
    <property type="molecule type" value="Genomic_DNA"/>
</dbReference>
<evidence type="ECO:0000313" key="2">
    <source>
        <dbReference type="Proteomes" id="UP001259587"/>
    </source>
</evidence>
<dbReference type="Proteomes" id="UP001259587">
    <property type="component" value="Unassembled WGS sequence"/>
</dbReference>
<evidence type="ECO:0000313" key="1">
    <source>
        <dbReference type="EMBL" id="MDR6714276.1"/>
    </source>
</evidence>
<accession>A0ACC6K769</accession>
<protein>
    <submittedName>
        <fullName evidence="1">Uncharacterized protein</fullName>
    </submittedName>
</protein>
<proteinExistence type="predicted"/>
<sequence>MALPGFIKSKSQRRLFVGFSLLLVITCLAAALAVAWGEPGPKWLRDTLNGLLLSLVASGVFALFSIGYVAYFLDPVEERDNIVVLPQDLKRELDRIATEAKDYKVYVRTGRYFRSRTLPKLIEQARSTRRPINIEVVLLDFRDHQMCDLYARFRKDSFDGHLWSIESARAEILATAGALAKAALDNSSLVTASLYLSSRLSVFRIEGSADELLVTREGPKDFAYKFHHSHPDHAAYLTEFKWIRDTASRIDLPRTAPSGSLLAAMFGQEEVTPEVEQAVNDALVRKAPYAS</sequence>
<keyword evidence="2" id="KW-1185">Reference proteome</keyword>
<gene>
    <name evidence="1" type="ORF">J2W83_003897</name>
</gene>
<name>A0ACC6K769_9PSED</name>
<organism evidence="1 2">
    <name type="scientific">Pseudomonas hunanensis</name>
    <dbReference type="NCBI Taxonomy" id="1247546"/>
    <lineage>
        <taxon>Bacteria</taxon>
        <taxon>Pseudomonadati</taxon>
        <taxon>Pseudomonadota</taxon>
        <taxon>Gammaproteobacteria</taxon>
        <taxon>Pseudomonadales</taxon>
        <taxon>Pseudomonadaceae</taxon>
        <taxon>Pseudomonas</taxon>
    </lineage>
</organism>
<reference evidence="1" key="1">
    <citation type="submission" date="2023-07" db="EMBL/GenBank/DDBJ databases">
        <title>Sorghum-associated microbial communities from plants grown in Nebraska, USA.</title>
        <authorList>
            <person name="Schachtman D."/>
        </authorList>
    </citation>
    <scope>NUCLEOTIDE SEQUENCE</scope>
    <source>
        <strain evidence="1">BE56</strain>
    </source>
</reference>
<comment type="caution">
    <text evidence="1">The sequence shown here is derived from an EMBL/GenBank/DDBJ whole genome shotgun (WGS) entry which is preliminary data.</text>
</comment>